<keyword evidence="2" id="KW-1133">Transmembrane helix</keyword>
<keyword evidence="5" id="KW-1185">Reference proteome</keyword>
<feature type="region of interest" description="Disordered" evidence="1">
    <location>
        <begin position="27"/>
        <end position="70"/>
    </location>
</feature>
<gene>
    <name evidence="4" type="ORF">Glove_421g136</name>
</gene>
<feature type="chain" id="PRO_5017211611" description="Mid2 domain-containing protein" evidence="3">
    <location>
        <begin position="24"/>
        <end position="119"/>
    </location>
</feature>
<protein>
    <recommendedName>
        <fullName evidence="6">Mid2 domain-containing protein</fullName>
    </recommendedName>
</protein>
<dbReference type="EMBL" id="PQFF01000373">
    <property type="protein sequence ID" value="RHZ54920.1"/>
    <property type="molecule type" value="Genomic_DNA"/>
</dbReference>
<evidence type="ECO:0000256" key="1">
    <source>
        <dbReference type="SAM" id="MobiDB-lite"/>
    </source>
</evidence>
<evidence type="ECO:0000313" key="5">
    <source>
        <dbReference type="Proteomes" id="UP000266861"/>
    </source>
</evidence>
<proteinExistence type="predicted"/>
<accession>A0A397H3E9</accession>
<keyword evidence="2" id="KW-0812">Transmembrane</keyword>
<feature type="compositionally biased region" description="Low complexity" evidence="1">
    <location>
        <begin position="47"/>
        <end position="68"/>
    </location>
</feature>
<feature type="compositionally biased region" description="Low complexity" evidence="1">
    <location>
        <begin position="27"/>
        <end position="40"/>
    </location>
</feature>
<evidence type="ECO:0000256" key="2">
    <source>
        <dbReference type="SAM" id="Phobius"/>
    </source>
</evidence>
<evidence type="ECO:0008006" key="6">
    <source>
        <dbReference type="Google" id="ProtNLM"/>
    </source>
</evidence>
<feature type="signal peptide" evidence="3">
    <location>
        <begin position="1"/>
        <end position="23"/>
    </location>
</feature>
<reference evidence="4 5" key="1">
    <citation type="submission" date="2018-08" db="EMBL/GenBank/DDBJ databases">
        <title>Genome and evolution of the arbuscular mycorrhizal fungus Diversispora epigaea (formerly Glomus versiforme) and its bacterial endosymbionts.</title>
        <authorList>
            <person name="Sun X."/>
            <person name="Fei Z."/>
            <person name="Harrison M."/>
        </authorList>
    </citation>
    <scope>NUCLEOTIDE SEQUENCE [LARGE SCALE GENOMIC DNA]</scope>
    <source>
        <strain evidence="4 5">IT104</strain>
    </source>
</reference>
<evidence type="ECO:0000256" key="3">
    <source>
        <dbReference type="SAM" id="SignalP"/>
    </source>
</evidence>
<feature type="transmembrane region" description="Helical" evidence="2">
    <location>
        <begin position="77"/>
        <end position="99"/>
    </location>
</feature>
<dbReference type="AlphaFoldDB" id="A0A397H3E9"/>
<dbReference type="Proteomes" id="UP000266861">
    <property type="component" value="Unassembled WGS sequence"/>
</dbReference>
<organism evidence="4 5">
    <name type="scientific">Diversispora epigaea</name>
    <dbReference type="NCBI Taxonomy" id="1348612"/>
    <lineage>
        <taxon>Eukaryota</taxon>
        <taxon>Fungi</taxon>
        <taxon>Fungi incertae sedis</taxon>
        <taxon>Mucoromycota</taxon>
        <taxon>Glomeromycotina</taxon>
        <taxon>Glomeromycetes</taxon>
        <taxon>Diversisporales</taxon>
        <taxon>Diversisporaceae</taxon>
        <taxon>Diversispora</taxon>
    </lineage>
</organism>
<keyword evidence="3" id="KW-0732">Signal</keyword>
<evidence type="ECO:0000313" key="4">
    <source>
        <dbReference type="EMBL" id="RHZ54920.1"/>
    </source>
</evidence>
<sequence length="119" mass="12463">MKFTAKTFSFFAIFCLIIIAVVAQAPSDTPTLTSSPSTTDYVDTGIPTSPTATAESTSPSPSPSSSSSGLPKLVKTFLIGFGAVNGAMILIGVPIFIYYRNKKKRRGDKAHIVETAGSA</sequence>
<comment type="caution">
    <text evidence="4">The sequence shown here is derived from an EMBL/GenBank/DDBJ whole genome shotgun (WGS) entry which is preliminary data.</text>
</comment>
<name>A0A397H3E9_9GLOM</name>
<keyword evidence="2" id="KW-0472">Membrane</keyword>